<keyword evidence="2" id="KW-0732">Signal</keyword>
<protein>
    <recommendedName>
        <fullName evidence="3">Peptidase A1 domain-containing protein</fullName>
    </recommendedName>
</protein>
<dbReference type="InterPro" id="IPR033121">
    <property type="entry name" value="PEPTIDASE_A1"/>
</dbReference>
<keyword evidence="5" id="KW-1185">Reference proteome</keyword>
<reference evidence="4" key="1">
    <citation type="submission" date="2022-04" db="EMBL/GenBank/DDBJ databases">
        <title>A functionally conserved STORR gene fusion in Papaver species that diverged 16.8 million years ago.</title>
        <authorList>
            <person name="Catania T."/>
        </authorList>
    </citation>
    <scope>NUCLEOTIDE SEQUENCE</scope>
    <source>
        <strain evidence="4">S-188037</strain>
    </source>
</reference>
<evidence type="ECO:0000256" key="2">
    <source>
        <dbReference type="SAM" id="SignalP"/>
    </source>
</evidence>
<gene>
    <name evidence="4" type="ORF">MKW98_004324</name>
</gene>
<dbReference type="InterPro" id="IPR001461">
    <property type="entry name" value="Aspartic_peptidase_A1"/>
</dbReference>
<dbReference type="EMBL" id="JAJJMB010009125">
    <property type="protein sequence ID" value="KAI3915883.1"/>
    <property type="molecule type" value="Genomic_DNA"/>
</dbReference>
<dbReference type="PANTHER" id="PTHR47965">
    <property type="entry name" value="ASPARTYL PROTEASE-RELATED"/>
    <property type="match status" value="1"/>
</dbReference>
<proteinExistence type="inferred from homology"/>
<name>A0AAD4SMZ4_9MAGN</name>
<comment type="similarity">
    <text evidence="1">Belongs to the peptidase A1 family.</text>
</comment>
<dbReference type="Proteomes" id="UP001202328">
    <property type="component" value="Unassembled WGS sequence"/>
</dbReference>
<dbReference type="AlphaFoldDB" id="A0AAD4SMZ4"/>
<evidence type="ECO:0000313" key="4">
    <source>
        <dbReference type="EMBL" id="KAI3915883.1"/>
    </source>
</evidence>
<dbReference type="Pfam" id="PF14541">
    <property type="entry name" value="TAXi_C"/>
    <property type="match status" value="1"/>
</dbReference>
<dbReference type="InterPro" id="IPR032861">
    <property type="entry name" value="TAXi_N"/>
</dbReference>
<evidence type="ECO:0000313" key="5">
    <source>
        <dbReference type="Proteomes" id="UP001202328"/>
    </source>
</evidence>
<dbReference type="PANTHER" id="PTHR47965:SF22">
    <property type="entry name" value="EUKARYOTIC ASPARTYL PROTEASE FAMILY PROTEIN"/>
    <property type="match status" value="1"/>
</dbReference>
<evidence type="ECO:0000259" key="3">
    <source>
        <dbReference type="PROSITE" id="PS51767"/>
    </source>
</evidence>
<dbReference type="SUPFAM" id="SSF50630">
    <property type="entry name" value="Acid proteases"/>
    <property type="match status" value="1"/>
</dbReference>
<dbReference type="Gene3D" id="2.40.70.10">
    <property type="entry name" value="Acid Proteases"/>
    <property type="match status" value="2"/>
</dbReference>
<organism evidence="4 5">
    <name type="scientific">Papaver atlanticum</name>
    <dbReference type="NCBI Taxonomy" id="357466"/>
    <lineage>
        <taxon>Eukaryota</taxon>
        <taxon>Viridiplantae</taxon>
        <taxon>Streptophyta</taxon>
        <taxon>Embryophyta</taxon>
        <taxon>Tracheophyta</taxon>
        <taxon>Spermatophyta</taxon>
        <taxon>Magnoliopsida</taxon>
        <taxon>Ranunculales</taxon>
        <taxon>Papaveraceae</taxon>
        <taxon>Papaveroideae</taxon>
        <taxon>Papaver</taxon>
    </lineage>
</organism>
<comment type="caution">
    <text evidence="4">The sequence shown here is derived from an EMBL/GenBank/DDBJ whole genome shotgun (WGS) entry which is preliminary data.</text>
</comment>
<dbReference type="GO" id="GO:0006508">
    <property type="term" value="P:proteolysis"/>
    <property type="evidence" value="ECO:0007669"/>
    <property type="project" value="InterPro"/>
</dbReference>
<sequence length="364" mass="38975">MASSSSPLLTFLALSFIFLSVSNAQPSSSSRPGGLVFPVNSDSSTLQYVTKLSLGKVPINVVVDLGRKSSWIYSSAGCASTSISGVITAQSNNLKNGEWVSGPNVTARGISLGCEKNASVLRGLARGAKGIVGLGRSSSSLASQFSASFRFPKFFALELKSTIEGSLYFGDGPYTSQNFRQPLTYTPLLTNSFFPSDYFIDVKSIDMDGSNVTINKGLLSINKKNGVGGAKFSTLVPYTTMESSIYKAFTSVYIKTAKARGISTIAPVAPFSVCFNGSTIETRPDGFLVPEIFLRLPNNVNWIMTGPNNSPLKFIKENVYCLPFVNGGSKPKTSIVIGGHQMEYSILEFDIAKSRVGYSPPIQV</sequence>
<feature type="signal peptide" evidence="2">
    <location>
        <begin position="1"/>
        <end position="24"/>
    </location>
</feature>
<accession>A0AAD4SMZ4</accession>
<feature type="domain" description="Peptidase A1" evidence="3">
    <location>
        <begin position="48"/>
        <end position="359"/>
    </location>
</feature>
<dbReference type="PROSITE" id="PS51767">
    <property type="entry name" value="PEPTIDASE_A1"/>
    <property type="match status" value="1"/>
</dbReference>
<dbReference type="InterPro" id="IPR032799">
    <property type="entry name" value="TAXi_C"/>
</dbReference>
<dbReference type="GO" id="GO:0004190">
    <property type="term" value="F:aspartic-type endopeptidase activity"/>
    <property type="evidence" value="ECO:0007669"/>
    <property type="project" value="InterPro"/>
</dbReference>
<evidence type="ECO:0000256" key="1">
    <source>
        <dbReference type="ARBA" id="ARBA00007447"/>
    </source>
</evidence>
<dbReference type="Pfam" id="PF14543">
    <property type="entry name" value="TAXi_N"/>
    <property type="match status" value="1"/>
</dbReference>
<feature type="chain" id="PRO_5042232548" description="Peptidase A1 domain-containing protein" evidence="2">
    <location>
        <begin position="25"/>
        <end position="364"/>
    </location>
</feature>
<dbReference type="InterPro" id="IPR021109">
    <property type="entry name" value="Peptidase_aspartic_dom_sf"/>
</dbReference>